<feature type="transmembrane region" description="Helical" evidence="1">
    <location>
        <begin position="203"/>
        <end position="222"/>
    </location>
</feature>
<dbReference type="GO" id="GO:0005886">
    <property type="term" value="C:plasma membrane"/>
    <property type="evidence" value="ECO:0007669"/>
    <property type="project" value="UniProtKB-SubCell"/>
</dbReference>
<feature type="transmembrane region" description="Helical" evidence="1">
    <location>
        <begin position="263"/>
        <end position="284"/>
    </location>
</feature>
<keyword evidence="1" id="KW-0812">Transmembrane</keyword>
<reference evidence="2 3" key="1">
    <citation type="submission" date="2019-07" db="EMBL/GenBank/DDBJ databases">
        <title>Whole genome shotgun sequence of Cellulomonas soli NBRC 109434.</title>
        <authorList>
            <person name="Hosoyama A."/>
            <person name="Uohara A."/>
            <person name="Ohji S."/>
            <person name="Ichikawa N."/>
        </authorList>
    </citation>
    <scope>NUCLEOTIDE SEQUENCE [LARGE SCALE GENOMIC DNA]</scope>
    <source>
        <strain evidence="2 3">NBRC 109434</strain>
    </source>
</reference>
<organism evidence="2 3">
    <name type="scientific">Cellulomonas soli</name>
    <dbReference type="NCBI Taxonomy" id="931535"/>
    <lineage>
        <taxon>Bacteria</taxon>
        <taxon>Bacillati</taxon>
        <taxon>Actinomycetota</taxon>
        <taxon>Actinomycetes</taxon>
        <taxon>Micrococcales</taxon>
        <taxon>Cellulomonadaceae</taxon>
        <taxon>Cellulomonas</taxon>
    </lineage>
</organism>
<sequence>MSTTTAPATGSHAVVAAAPIRTRVTFPHLLKAEWIKFWTLRSTFWTLASTAVVFLGLVTLVGLAMRSLGAAEVGSDAAQIPFVPLMAATQTSSLAVVVLGVLIITGEYTTGMIRSSLSAAPKRLPVLWAKAAVLGAVTFVVTVVLVAIGAGITSALFSGSAATFDLGDAETQRMLFGTALFLTTIALFAFAIGALLRHSAAALATVFGLLLVVENAVALIPWQPLQYVTPFLPYSSGIKVTYSSSMIEMANDMNTRGLDLGVWASYGVLVGWVVVLLTAAAIRLRTRDA</sequence>
<feature type="transmembrane region" description="Helical" evidence="1">
    <location>
        <begin position="44"/>
        <end position="65"/>
    </location>
</feature>
<dbReference type="PANTHER" id="PTHR37305">
    <property type="entry name" value="INTEGRAL MEMBRANE PROTEIN-RELATED"/>
    <property type="match status" value="1"/>
</dbReference>
<dbReference type="AlphaFoldDB" id="A0A512PG31"/>
<comment type="caution">
    <text evidence="2">The sequence shown here is derived from an EMBL/GenBank/DDBJ whole genome shotgun (WGS) entry which is preliminary data.</text>
</comment>
<evidence type="ECO:0000256" key="1">
    <source>
        <dbReference type="SAM" id="Phobius"/>
    </source>
</evidence>
<keyword evidence="1" id="KW-0472">Membrane</keyword>
<protein>
    <submittedName>
        <fullName evidence="2">ABC transporter permease</fullName>
    </submittedName>
</protein>
<dbReference type="GO" id="GO:0140359">
    <property type="term" value="F:ABC-type transporter activity"/>
    <property type="evidence" value="ECO:0007669"/>
    <property type="project" value="InterPro"/>
</dbReference>
<dbReference type="EMBL" id="BKAL01000010">
    <property type="protein sequence ID" value="GEP70112.1"/>
    <property type="molecule type" value="Genomic_DNA"/>
</dbReference>
<feature type="transmembrane region" description="Helical" evidence="1">
    <location>
        <begin position="174"/>
        <end position="196"/>
    </location>
</feature>
<proteinExistence type="predicted"/>
<feature type="transmembrane region" description="Helical" evidence="1">
    <location>
        <begin position="127"/>
        <end position="154"/>
    </location>
</feature>
<keyword evidence="1" id="KW-1133">Transmembrane helix</keyword>
<name>A0A512PG31_9CELL</name>
<evidence type="ECO:0000313" key="2">
    <source>
        <dbReference type="EMBL" id="GEP70112.1"/>
    </source>
</evidence>
<dbReference type="Proteomes" id="UP000321798">
    <property type="component" value="Unassembled WGS sequence"/>
</dbReference>
<feature type="transmembrane region" description="Helical" evidence="1">
    <location>
        <begin position="85"/>
        <end position="106"/>
    </location>
</feature>
<keyword evidence="3" id="KW-1185">Reference proteome</keyword>
<accession>A0A512PG31</accession>
<evidence type="ECO:0000313" key="3">
    <source>
        <dbReference type="Proteomes" id="UP000321798"/>
    </source>
</evidence>
<dbReference type="RefSeq" id="WP_146953885.1">
    <property type="nucleotide sequence ID" value="NZ_BAABBJ010000002.1"/>
</dbReference>
<gene>
    <name evidence="2" type="ORF">CSO01_28270</name>
</gene>
<dbReference type="PANTHER" id="PTHR37305:SF1">
    <property type="entry name" value="MEMBRANE PROTEIN"/>
    <property type="match status" value="1"/>
</dbReference>
<dbReference type="OrthoDB" id="3297477at2"/>